<feature type="domain" description="PPE" evidence="3">
    <location>
        <begin position="128"/>
        <end position="273"/>
    </location>
</feature>
<protein>
    <submittedName>
        <fullName evidence="4">PPE domain-containing protein</fullName>
    </submittedName>
</protein>
<feature type="compositionally biased region" description="Polar residues" evidence="2">
    <location>
        <begin position="262"/>
        <end position="275"/>
    </location>
</feature>
<evidence type="ECO:0000256" key="2">
    <source>
        <dbReference type="SAM" id="MobiDB-lite"/>
    </source>
</evidence>
<feature type="region of interest" description="Disordered" evidence="2">
    <location>
        <begin position="487"/>
        <end position="515"/>
    </location>
</feature>
<dbReference type="SUPFAM" id="SSF140459">
    <property type="entry name" value="PE/PPE dimer-like"/>
    <property type="match status" value="1"/>
</dbReference>
<feature type="region of interest" description="Disordered" evidence="2">
    <location>
        <begin position="262"/>
        <end position="312"/>
    </location>
</feature>
<dbReference type="InterPro" id="IPR000030">
    <property type="entry name" value="PPE_dom"/>
</dbReference>
<proteinExistence type="inferred from homology"/>
<evidence type="ECO:0000313" key="5">
    <source>
        <dbReference type="Proteomes" id="UP000308349"/>
    </source>
</evidence>
<name>A0A5R8PG81_9NOCA</name>
<dbReference type="AlphaFoldDB" id="A0A5R8PG81"/>
<reference evidence="4 5" key="1">
    <citation type="submission" date="2019-05" db="EMBL/GenBank/DDBJ databases">
        <title>Genomes sequences of two Nocardia cyriacigeorgica environmental isolates, type strains Nocardia asteroides ATCC 19247 and Nocardia cyriacigeorgica DSM 44484.</title>
        <authorList>
            <person name="Vautrin F."/>
            <person name="Bergeron E."/>
            <person name="Dubost A."/>
            <person name="Abrouk D."/>
            <person name="Rodriguez Nava V."/>
            <person name="Pujic P."/>
        </authorList>
    </citation>
    <scope>NUCLEOTIDE SEQUENCE [LARGE SCALE GENOMIC DNA]</scope>
    <source>
        <strain evidence="4 5">EML 1456</strain>
    </source>
</reference>
<evidence type="ECO:0000256" key="1">
    <source>
        <dbReference type="ARBA" id="ARBA00010652"/>
    </source>
</evidence>
<comment type="caution">
    <text evidence="4">The sequence shown here is derived from an EMBL/GenBank/DDBJ whole genome shotgun (WGS) entry which is preliminary data.</text>
</comment>
<evidence type="ECO:0000259" key="3">
    <source>
        <dbReference type="Pfam" id="PF00823"/>
    </source>
</evidence>
<dbReference type="InterPro" id="IPR038332">
    <property type="entry name" value="PPE_sf"/>
</dbReference>
<accession>A0A5R8PG81</accession>
<organism evidence="4 5">
    <name type="scientific">Nocardia cyriacigeorgica</name>
    <dbReference type="NCBI Taxonomy" id="135487"/>
    <lineage>
        <taxon>Bacteria</taxon>
        <taxon>Bacillati</taxon>
        <taxon>Actinomycetota</taxon>
        <taxon>Actinomycetes</taxon>
        <taxon>Mycobacteriales</taxon>
        <taxon>Nocardiaceae</taxon>
        <taxon>Nocardia</taxon>
    </lineage>
</organism>
<evidence type="ECO:0000313" key="4">
    <source>
        <dbReference type="EMBL" id="TLG12426.1"/>
    </source>
</evidence>
<dbReference type="Pfam" id="PF00823">
    <property type="entry name" value="PPE"/>
    <property type="match status" value="1"/>
</dbReference>
<gene>
    <name evidence="4" type="ORF">FEK35_10955</name>
</gene>
<sequence>MALNVDLSALVKAASGLTDAARDTGLALPSGWVVPAGADPISGAKVPQLNAQTAAVVNGMIDVLNAVAMDAYKIGTSAQAYSTQDDAGARAIGGRGGEIIANPIAEPVPMPHRKPPVYSVPSNAAIDPLTFAKQLQAGPGPGPAKEFAEKVRGFARDISPIANQAVADSAAAMAQWTPVGEKVADNLTRYGGWIGHLVTGMRLLADSIDSYSEAFRIAKSTHPTPEEIIAARKELLAAMRSKDEARTALALAKFEEQNARSAETVTGYSAATNTPLPGEDAAESAAGQAASQAAGGQSAGGQGGEQGSGEQAMDPSMLANLLPAMMNAMSSMGGLPLDQSSQEYLDDYALGDELYDDSYGFGSPGGYGGFGGGGGGGGGFGGSVGGFDAAAVAAPTPLTTSASVPAGLTQGLPRAPVIEPLSTSSSGGSSSAMRGAGMPMMPYMPMAPGAGGAGGGGEDRNRVVAWHPDRLMYVDDTPHTEMVIGERPTIAPSVTPPTPNSAGGNQHSSQSGGSA</sequence>
<dbReference type="RefSeq" id="WP_138456122.1">
    <property type="nucleotide sequence ID" value="NZ_VBUU01000008.1"/>
</dbReference>
<dbReference type="Gene3D" id="1.20.1260.20">
    <property type="entry name" value="PPE superfamily"/>
    <property type="match status" value="1"/>
</dbReference>
<dbReference type="Proteomes" id="UP000308349">
    <property type="component" value="Unassembled WGS sequence"/>
</dbReference>
<dbReference type="OrthoDB" id="4531752at2"/>
<dbReference type="EMBL" id="VBUU01000008">
    <property type="protein sequence ID" value="TLG12426.1"/>
    <property type="molecule type" value="Genomic_DNA"/>
</dbReference>
<feature type="compositionally biased region" description="Gly residues" evidence="2">
    <location>
        <begin position="297"/>
        <end position="307"/>
    </location>
</feature>
<comment type="similarity">
    <text evidence="1">Belongs to the mycobacterial PPE family.</text>
</comment>
<feature type="compositionally biased region" description="Low complexity" evidence="2">
    <location>
        <begin position="500"/>
        <end position="515"/>
    </location>
</feature>
<feature type="compositionally biased region" description="Low complexity" evidence="2">
    <location>
        <begin position="283"/>
        <end position="296"/>
    </location>
</feature>